<feature type="region of interest" description="Disordered" evidence="2">
    <location>
        <begin position="247"/>
        <end position="266"/>
    </location>
</feature>
<feature type="region of interest" description="Disordered" evidence="2">
    <location>
        <begin position="1"/>
        <end position="50"/>
    </location>
</feature>
<feature type="domain" description="FtsK" evidence="4">
    <location>
        <begin position="397"/>
        <end position="593"/>
    </location>
</feature>
<feature type="transmembrane region" description="Helical" evidence="3">
    <location>
        <begin position="168"/>
        <end position="193"/>
    </location>
</feature>
<dbReference type="Proteomes" id="UP000294911">
    <property type="component" value="Unassembled WGS sequence"/>
</dbReference>
<keyword evidence="1" id="KW-0547">Nucleotide-binding</keyword>
<dbReference type="RefSeq" id="WP_243659346.1">
    <property type="nucleotide sequence ID" value="NZ_SLXQ01000040.1"/>
</dbReference>
<dbReference type="InterPro" id="IPR027417">
    <property type="entry name" value="P-loop_NTPase"/>
</dbReference>
<feature type="transmembrane region" description="Helical" evidence="3">
    <location>
        <begin position="213"/>
        <end position="238"/>
    </location>
</feature>
<dbReference type="Pfam" id="PF01580">
    <property type="entry name" value="FtsK_SpoIIIE"/>
    <property type="match status" value="1"/>
</dbReference>
<dbReference type="GO" id="GO:0005524">
    <property type="term" value="F:ATP binding"/>
    <property type="evidence" value="ECO:0007669"/>
    <property type="project" value="UniProtKB-UniRule"/>
</dbReference>
<evidence type="ECO:0000313" key="5">
    <source>
        <dbReference type="EMBL" id="TCP38757.1"/>
    </source>
</evidence>
<evidence type="ECO:0000313" key="6">
    <source>
        <dbReference type="Proteomes" id="UP000294911"/>
    </source>
</evidence>
<feature type="compositionally biased region" description="Polar residues" evidence="2">
    <location>
        <begin position="29"/>
        <end position="43"/>
    </location>
</feature>
<feature type="compositionally biased region" description="Basic and acidic residues" evidence="2">
    <location>
        <begin position="257"/>
        <end position="266"/>
    </location>
</feature>
<evidence type="ECO:0000256" key="1">
    <source>
        <dbReference type="PROSITE-ProRule" id="PRU00289"/>
    </source>
</evidence>
<evidence type="ECO:0000256" key="3">
    <source>
        <dbReference type="SAM" id="Phobius"/>
    </source>
</evidence>
<keyword evidence="3" id="KW-1133">Transmembrane helix</keyword>
<dbReference type="Gene3D" id="3.40.50.300">
    <property type="entry name" value="P-loop containing nucleotide triphosphate hydrolases"/>
    <property type="match status" value="1"/>
</dbReference>
<dbReference type="GO" id="GO:0003677">
    <property type="term" value="F:DNA binding"/>
    <property type="evidence" value="ECO:0007669"/>
    <property type="project" value="InterPro"/>
</dbReference>
<dbReference type="PROSITE" id="PS50901">
    <property type="entry name" value="FTSK"/>
    <property type="match status" value="1"/>
</dbReference>
<evidence type="ECO:0000259" key="4">
    <source>
        <dbReference type="PROSITE" id="PS50901"/>
    </source>
</evidence>
<proteinExistence type="predicted"/>
<dbReference type="SUPFAM" id="SSF52540">
    <property type="entry name" value="P-loop containing nucleoside triphosphate hydrolases"/>
    <property type="match status" value="1"/>
</dbReference>
<keyword evidence="6" id="KW-1185">Reference proteome</keyword>
<keyword evidence="3" id="KW-0472">Membrane</keyword>
<keyword evidence="1" id="KW-0067">ATP-binding</keyword>
<name>A0A4R2PSI8_9PSEU</name>
<sequence length="749" mass="81402">MTRHDGAPPDMTGAHQPEDATVVYLPATRTDNPTTASPDTSAPSAPDAGTEVELAPAREAFNTRRLVPEQTRERMAHGAVVVAHRAGPVVGNAARGAGGVVRDVARGVGVVWARYRDNHSAARYERMMQAAEVEGDHERLLEWEARAVAEKQRRHARAMEWLASPLKLVGALAVGIASIVALLLALGIILAIGDGDIGQVVAPIAGVLEAIRWAWWFATAYGIFVVLGATTLGLVYLYRQGHQPQATTDATWAGPGRRAEDRVRESEPVTPSKVVDALKHLGNARLRKAIEAMADGGAGMLSPIVLAGTGVEVDVELPRGTNTEEVKAKRRQLAENLDRHEHEVFIDTSSAARTVRLWIADAGALDEPIDASPLVVDGEAHASVHSGRAPWGRNLRNDPVELFLWQMHLLITGKSNMGKTAALRALVLWAAFDPTTRFRIADLKGLGDWHMFKNIADVLIEGPTDAHVIAATEMLEDAVEEMDRRLQGFDKAKYPNGVPAGLPGYEPLFVIVDEAQVAFMCPALDEHKRPYGGQKTTSRYFAAARKIHNQGRAVNVVLWQGTQDPTDQNLPKMVREGAHIRASLHVGTESQARMGLGENAVNEGAAPHELKQEHKGTLVVTGPGVTCPPGKTSEIVRTHYIGGSEATALAERAEQRRAERPATEPDEQRDLLADVHTVLGSDDHIRTTDVVSRLRKHAAHYPPYQRLNGTTLAEQLDEHGVSVTRRDGIPTVYTERVRAALAHREHTTD</sequence>
<feature type="binding site" evidence="1">
    <location>
        <begin position="413"/>
        <end position="420"/>
    </location>
    <ligand>
        <name>ATP</name>
        <dbReference type="ChEBI" id="CHEBI:30616"/>
    </ligand>
</feature>
<reference evidence="5 6" key="1">
    <citation type="submission" date="2019-03" db="EMBL/GenBank/DDBJ databases">
        <title>Genomic Encyclopedia of Type Strains, Phase IV (KMG-IV): sequencing the most valuable type-strain genomes for metagenomic binning, comparative biology and taxonomic classification.</title>
        <authorList>
            <person name="Goeker M."/>
        </authorList>
    </citation>
    <scope>NUCLEOTIDE SEQUENCE [LARGE SCALE GENOMIC DNA]</scope>
    <source>
        <strain evidence="5 6">DSM 45765</strain>
    </source>
</reference>
<organism evidence="5 6">
    <name type="scientific">Tamaricihabitans halophyticus</name>
    <dbReference type="NCBI Taxonomy" id="1262583"/>
    <lineage>
        <taxon>Bacteria</taxon>
        <taxon>Bacillati</taxon>
        <taxon>Actinomycetota</taxon>
        <taxon>Actinomycetes</taxon>
        <taxon>Pseudonocardiales</taxon>
        <taxon>Pseudonocardiaceae</taxon>
        <taxon>Tamaricihabitans</taxon>
    </lineage>
</organism>
<comment type="caution">
    <text evidence="5">The sequence shown here is derived from an EMBL/GenBank/DDBJ whole genome shotgun (WGS) entry which is preliminary data.</text>
</comment>
<keyword evidence="3" id="KW-0812">Transmembrane</keyword>
<gene>
    <name evidence="5" type="ORF">EV191_1405</name>
</gene>
<dbReference type="AlphaFoldDB" id="A0A4R2PSI8"/>
<protein>
    <submittedName>
        <fullName evidence="5">S-DNA-T family DNA segregation ATPase FtsK/SpoIIIE</fullName>
    </submittedName>
</protein>
<accession>A0A4R2PSI8</accession>
<dbReference type="InterPro" id="IPR002543">
    <property type="entry name" value="FtsK_dom"/>
</dbReference>
<dbReference type="EMBL" id="SLXQ01000040">
    <property type="protein sequence ID" value="TCP38757.1"/>
    <property type="molecule type" value="Genomic_DNA"/>
</dbReference>
<evidence type="ECO:0000256" key="2">
    <source>
        <dbReference type="SAM" id="MobiDB-lite"/>
    </source>
</evidence>